<sequence length="78" mass="8330">MPTRYTLTIVSGRQDDPPRAEGSALGSGPVAMDDLDLETQQWLQAHLSENPDVWVLVTEGGGAAQGDLRVVDAREVAV</sequence>
<keyword evidence="3" id="KW-1185">Reference proteome</keyword>
<dbReference type="Proteomes" id="UP000237846">
    <property type="component" value="Unassembled WGS sequence"/>
</dbReference>
<evidence type="ECO:0000313" key="2">
    <source>
        <dbReference type="EMBL" id="PRX99590.1"/>
    </source>
</evidence>
<protein>
    <submittedName>
        <fullName evidence="2">Uncharacterized protein</fullName>
    </submittedName>
</protein>
<dbReference type="AlphaFoldDB" id="A0A2T0Q6Y4"/>
<evidence type="ECO:0000313" key="3">
    <source>
        <dbReference type="Proteomes" id="UP000237846"/>
    </source>
</evidence>
<feature type="region of interest" description="Disordered" evidence="1">
    <location>
        <begin position="1"/>
        <end position="26"/>
    </location>
</feature>
<dbReference type="RefSeq" id="WP_106244280.1">
    <property type="nucleotide sequence ID" value="NZ_PVZC01000003.1"/>
</dbReference>
<comment type="caution">
    <text evidence="2">The sequence shown here is derived from an EMBL/GenBank/DDBJ whole genome shotgun (WGS) entry which is preliminary data.</text>
</comment>
<reference evidence="2 3" key="1">
    <citation type="submission" date="2018-03" db="EMBL/GenBank/DDBJ databases">
        <title>Genomic Encyclopedia of Archaeal and Bacterial Type Strains, Phase II (KMG-II): from individual species to whole genera.</title>
        <authorList>
            <person name="Goeker M."/>
        </authorList>
    </citation>
    <scope>NUCLEOTIDE SEQUENCE [LARGE SCALE GENOMIC DNA]</scope>
    <source>
        <strain evidence="2 3">DSM 45601</strain>
    </source>
</reference>
<gene>
    <name evidence="2" type="ORF">CLV72_103192</name>
</gene>
<dbReference type="EMBL" id="PVZC01000003">
    <property type="protein sequence ID" value="PRX99590.1"/>
    <property type="molecule type" value="Genomic_DNA"/>
</dbReference>
<organism evidence="2 3">
    <name type="scientific">Allonocardiopsis opalescens</name>
    <dbReference type="NCBI Taxonomy" id="1144618"/>
    <lineage>
        <taxon>Bacteria</taxon>
        <taxon>Bacillati</taxon>
        <taxon>Actinomycetota</taxon>
        <taxon>Actinomycetes</taxon>
        <taxon>Streptosporangiales</taxon>
        <taxon>Allonocardiopsis</taxon>
    </lineage>
</organism>
<feature type="compositionally biased region" description="Polar residues" evidence="1">
    <location>
        <begin position="1"/>
        <end position="11"/>
    </location>
</feature>
<name>A0A2T0Q6Y4_9ACTN</name>
<proteinExistence type="predicted"/>
<evidence type="ECO:0000256" key="1">
    <source>
        <dbReference type="SAM" id="MobiDB-lite"/>
    </source>
</evidence>
<accession>A0A2T0Q6Y4</accession>